<accession>A0A8D8FWL9</accession>
<feature type="region of interest" description="Disordered" evidence="1">
    <location>
        <begin position="83"/>
        <end position="105"/>
    </location>
</feature>
<evidence type="ECO:0000313" key="2">
    <source>
        <dbReference type="EMBL" id="CAG6485820.1"/>
    </source>
</evidence>
<proteinExistence type="predicted"/>
<name>A0A8D8FWL9_CULPI</name>
<evidence type="ECO:0000256" key="1">
    <source>
        <dbReference type="SAM" id="MobiDB-lite"/>
    </source>
</evidence>
<reference evidence="2" key="1">
    <citation type="submission" date="2021-05" db="EMBL/GenBank/DDBJ databases">
        <authorList>
            <person name="Alioto T."/>
            <person name="Alioto T."/>
            <person name="Gomez Garrido J."/>
        </authorList>
    </citation>
    <scope>NUCLEOTIDE SEQUENCE</scope>
</reference>
<dbReference type="EMBL" id="HBUE01101972">
    <property type="protein sequence ID" value="CAG6485820.1"/>
    <property type="molecule type" value="Transcribed_RNA"/>
</dbReference>
<dbReference type="AlphaFoldDB" id="A0A8D8FWL9"/>
<sequence>MRLRNYRKRMSPGKIQTLPSSILIWKVSISVNRTPVLALTRRTTHSLFWTVSLRSSTCRRCRPSVAQAVITNSTTLSSTTKFRTLQMNPRPSRRLKKSFLRNLQP</sequence>
<protein>
    <submittedName>
        <fullName evidence="2">(northern house mosquito) hypothetical protein</fullName>
    </submittedName>
</protein>
<organism evidence="2">
    <name type="scientific">Culex pipiens</name>
    <name type="common">House mosquito</name>
    <dbReference type="NCBI Taxonomy" id="7175"/>
    <lineage>
        <taxon>Eukaryota</taxon>
        <taxon>Metazoa</taxon>
        <taxon>Ecdysozoa</taxon>
        <taxon>Arthropoda</taxon>
        <taxon>Hexapoda</taxon>
        <taxon>Insecta</taxon>
        <taxon>Pterygota</taxon>
        <taxon>Neoptera</taxon>
        <taxon>Endopterygota</taxon>
        <taxon>Diptera</taxon>
        <taxon>Nematocera</taxon>
        <taxon>Culicoidea</taxon>
        <taxon>Culicidae</taxon>
        <taxon>Culicinae</taxon>
        <taxon>Culicini</taxon>
        <taxon>Culex</taxon>
        <taxon>Culex</taxon>
    </lineage>
</organism>